<dbReference type="RefSeq" id="XP_040789865.1">
    <property type="nucleotide sequence ID" value="XM_040938241.1"/>
</dbReference>
<feature type="coiled-coil region" evidence="1">
    <location>
        <begin position="47"/>
        <end position="162"/>
    </location>
</feature>
<keyword evidence="3" id="KW-1185">Reference proteome</keyword>
<proteinExistence type="predicted"/>
<dbReference type="AlphaFoldDB" id="A0A9P4GL91"/>
<evidence type="ECO:0000313" key="3">
    <source>
        <dbReference type="Proteomes" id="UP000800039"/>
    </source>
</evidence>
<evidence type="ECO:0000256" key="1">
    <source>
        <dbReference type="SAM" id="Coils"/>
    </source>
</evidence>
<dbReference type="Proteomes" id="UP000800039">
    <property type="component" value="Unassembled WGS sequence"/>
</dbReference>
<evidence type="ECO:0000313" key="2">
    <source>
        <dbReference type="EMBL" id="KAF1847302.1"/>
    </source>
</evidence>
<dbReference type="GeneID" id="63855492"/>
<protein>
    <submittedName>
        <fullName evidence="2">Uncharacterized protein</fullName>
    </submittedName>
</protein>
<gene>
    <name evidence="2" type="ORF">K460DRAFT_425972</name>
</gene>
<accession>A0A9P4GL91</accession>
<organism evidence="2 3">
    <name type="scientific">Cucurbitaria berberidis CBS 394.84</name>
    <dbReference type="NCBI Taxonomy" id="1168544"/>
    <lineage>
        <taxon>Eukaryota</taxon>
        <taxon>Fungi</taxon>
        <taxon>Dikarya</taxon>
        <taxon>Ascomycota</taxon>
        <taxon>Pezizomycotina</taxon>
        <taxon>Dothideomycetes</taxon>
        <taxon>Pleosporomycetidae</taxon>
        <taxon>Pleosporales</taxon>
        <taxon>Pleosporineae</taxon>
        <taxon>Cucurbitariaceae</taxon>
        <taxon>Cucurbitaria</taxon>
    </lineage>
</organism>
<dbReference type="EMBL" id="ML976615">
    <property type="protein sequence ID" value="KAF1847302.1"/>
    <property type="molecule type" value="Genomic_DNA"/>
</dbReference>
<reference evidence="2" key="1">
    <citation type="submission" date="2020-01" db="EMBL/GenBank/DDBJ databases">
        <authorList>
            <consortium name="DOE Joint Genome Institute"/>
            <person name="Haridas S."/>
            <person name="Albert R."/>
            <person name="Binder M."/>
            <person name="Bloem J."/>
            <person name="Labutti K."/>
            <person name="Salamov A."/>
            <person name="Andreopoulos B."/>
            <person name="Baker S.E."/>
            <person name="Barry K."/>
            <person name="Bills G."/>
            <person name="Bluhm B.H."/>
            <person name="Cannon C."/>
            <person name="Castanera R."/>
            <person name="Culley D.E."/>
            <person name="Daum C."/>
            <person name="Ezra D."/>
            <person name="Gonzalez J.B."/>
            <person name="Henrissat B."/>
            <person name="Kuo A."/>
            <person name="Liang C."/>
            <person name="Lipzen A."/>
            <person name="Lutzoni F."/>
            <person name="Magnuson J."/>
            <person name="Mondo S."/>
            <person name="Nolan M."/>
            <person name="Ohm R."/>
            <person name="Pangilinan J."/>
            <person name="Park H.-J."/>
            <person name="Ramirez L."/>
            <person name="Alfaro M."/>
            <person name="Sun H."/>
            <person name="Tritt A."/>
            <person name="Yoshinaga Y."/>
            <person name="Zwiers L.-H."/>
            <person name="Turgeon B.G."/>
            <person name="Goodwin S.B."/>
            <person name="Spatafora J.W."/>
            <person name="Crous P.W."/>
            <person name="Grigoriev I.V."/>
        </authorList>
    </citation>
    <scope>NUCLEOTIDE SEQUENCE</scope>
    <source>
        <strain evidence="2">CBS 394.84</strain>
    </source>
</reference>
<keyword evidence="1" id="KW-0175">Coiled coil</keyword>
<dbReference type="OrthoDB" id="5421041at2759"/>
<name>A0A9P4GL91_9PLEO</name>
<dbReference type="SUPFAM" id="SSF90257">
    <property type="entry name" value="Myosin rod fragments"/>
    <property type="match status" value="1"/>
</dbReference>
<comment type="caution">
    <text evidence="2">The sequence shown here is derived from an EMBL/GenBank/DDBJ whole genome shotgun (WGS) entry which is preliminary data.</text>
</comment>
<dbReference type="Gene3D" id="1.10.287.1490">
    <property type="match status" value="1"/>
</dbReference>
<sequence length="438" mass="49721">MAQVPEPSPPHEPDAATQALARYAESVQDFLRYQHIYAGGAQSNKTVSILQAEIKEKDEKIKQLDTAISVWTVGGNKEVSRMKVENAEIRAEMSGLKNQLQQESKDKGQFEAQLKHASHLLGEQEKQSTKLRREIETLKAENDVLKTRLQEGKAARDQLNSQLDLTRGELDTFTGYKANLVNLDLTKFCEGLTKIWERTNGLVKKYFSLDISTESLEEHDNWTQQACRFLRPPSGSILIPPTNSPAAKHARKIVMLTVFARVFVQYIFTATALRFSQAGLDLVLSELSHQDDEKEQLCRALLFSVPSGSLPDEKDIQQVVKWIMDSFGTIIPPTSRTELKSSIRGLMEDATKYWSESRRSRQKLISTMEYEPYPESWRTYPIPRNDRQKHTKYVEASDPEDEDEITFVAFPAIMSMSGDGPKTVYHGWIEFGSATVTR</sequence>